<evidence type="ECO:0000313" key="2">
    <source>
        <dbReference type="EMBL" id="KAK1624282.1"/>
    </source>
</evidence>
<keyword evidence="3" id="KW-1185">Reference proteome</keyword>
<feature type="compositionally biased region" description="Basic residues" evidence="1">
    <location>
        <begin position="62"/>
        <end position="71"/>
    </location>
</feature>
<protein>
    <submittedName>
        <fullName evidence="2">Uncharacterized protein</fullName>
    </submittedName>
</protein>
<dbReference type="GeneID" id="85476163"/>
<name>A0AAI9ZGR2_9PEZI</name>
<gene>
    <name evidence="2" type="ORF">BDP81DRAFT_438205</name>
</gene>
<reference evidence="2" key="1">
    <citation type="submission" date="2021-06" db="EMBL/GenBank/DDBJ databases">
        <title>Comparative genomics, transcriptomics and evolutionary studies reveal genomic signatures of adaptation to plant cell wall in hemibiotrophic fungi.</title>
        <authorList>
            <consortium name="DOE Joint Genome Institute"/>
            <person name="Baroncelli R."/>
            <person name="Diaz J.F."/>
            <person name="Benocci T."/>
            <person name="Peng M."/>
            <person name="Battaglia E."/>
            <person name="Haridas S."/>
            <person name="Andreopoulos W."/>
            <person name="Labutti K."/>
            <person name="Pangilinan J."/>
            <person name="Floch G.L."/>
            <person name="Makela M.R."/>
            <person name="Henrissat B."/>
            <person name="Grigoriev I.V."/>
            <person name="Crouch J.A."/>
            <person name="De Vries R.P."/>
            <person name="Sukno S.A."/>
            <person name="Thon M.R."/>
        </authorList>
    </citation>
    <scope>NUCLEOTIDE SEQUENCE</scope>
    <source>
        <strain evidence="2">CBS 102054</strain>
    </source>
</reference>
<organism evidence="2 3">
    <name type="scientific">Colletotrichum phormii</name>
    <dbReference type="NCBI Taxonomy" id="359342"/>
    <lineage>
        <taxon>Eukaryota</taxon>
        <taxon>Fungi</taxon>
        <taxon>Dikarya</taxon>
        <taxon>Ascomycota</taxon>
        <taxon>Pezizomycotina</taxon>
        <taxon>Sordariomycetes</taxon>
        <taxon>Hypocreomycetidae</taxon>
        <taxon>Glomerellales</taxon>
        <taxon>Glomerellaceae</taxon>
        <taxon>Colletotrichum</taxon>
        <taxon>Colletotrichum acutatum species complex</taxon>
    </lineage>
</organism>
<dbReference type="EMBL" id="JAHMHQ010000025">
    <property type="protein sequence ID" value="KAK1624282.1"/>
    <property type="molecule type" value="Genomic_DNA"/>
</dbReference>
<sequence length="82" mass="9215">MSGGLEAACGYTELASTDASWQYMRQSVRIRSRVRKIQQREQRKLVSGDSVSGKEDEEKGKRSLSARAKHKHGRLGLAHVFL</sequence>
<evidence type="ECO:0000313" key="3">
    <source>
        <dbReference type="Proteomes" id="UP001243989"/>
    </source>
</evidence>
<feature type="region of interest" description="Disordered" evidence="1">
    <location>
        <begin position="39"/>
        <end position="71"/>
    </location>
</feature>
<accession>A0AAI9ZGR2</accession>
<comment type="caution">
    <text evidence="2">The sequence shown here is derived from an EMBL/GenBank/DDBJ whole genome shotgun (WGS) entry which is preliminary data.</text>
</comment>
<evidence type="ECO:0000256" key="1">
    <source>
        <dbReference type="SAM" id="MobiDB-lite"/>
    </source>
</evidence>
<dbReference type="RefSeq" id="XP_060440277.1">
    <property type="nucleotide sequence ID" value="XM_060591301.1"/>
</dbReference>
<feature type="compositionally biased region" description="Basic and acidic residues" evidence="1">
    <location>
        <begin position="39"/>
        <end position="61"/>
    </location>
</feature>
<proteinExistence type="predicted"/>
<dbReference type="AlphaFoldDB" id="A0AAI9ZGR2"/>
<dbReference type="Proteomes" id="UP001243989">
    <property type="component" value="Unassembled WGS sequence"/>
</dbReference>